<dbReference type="PANTHER" id="PTHR21177:SF7">
    <property type="entry name" value="GH11627P"/>
    <property type="match status" value="1"/>
</dbReference>
<feature type="chain" id="PRO_5010299013" evidence="1">
    <location>
        <begin position="23"/>
        <end position="282"/>
    </location>
</feature>
<evidence type="ECO:0000256" key="1">
    <source>
        <dbReference type="SAM" id="SignalP"/>
    </source>
</evidence>
<keyword evidence="1" id="KW-0732">Signal</keyword>
<evidence type="ECO:0000259" key="2">
    <source>
        <dbReference type="Pfam" id="PF16033"/>
    </source>
</evidence>
<dbReference type="AlphaFoldDB" id="A0A1S3DHT3"/>
<sequence length="282" mass="32146">MLRLRIVLLCSLFCTKFRVSNSASAFVLSSSREAFSSFTPRKDMCYLEGKVLYRNSCYQLNTQGPCEENERLVLDSDAASRANPIFEAICLEKSCQGNDIYWPQDNYCYTPDSTKDLCQTKGTSVQIDMFGEGYCDCIQSPPHARMPNVKGNAPCYQLYTRAQCKQHQYLVENSYKTECIFNPCSFRGSNFVPWKDGSCHRLRTRGPCNTNEEFTILEDTKEPGCKETGSSNPLFVVDIPMNCKPDHGGECAEEFSIARGEEFRFQLLRSAERARKRKKKNC</sequence>
<feature type="domain" description="DUF4789" evidence="2">
    <location>
        <begin position="53"/>
        <end position="118"/>
    </location>
</feature>
<dbReference type="GeneID" id="103517994"/>
<dbReference type="Pfam" id="PF16033">
    <property type="entry name" value="DUF4789"/>
    <property type="match status" value="2"/>
</dbReference>
<keyword evidence="3" id="KW-1185">Reference proteome</keyword>
<dbReference type="OMA" id="ICAKELC"/>
<protein>
    <submittedName>
        <fullName evidence="4">Uncharacterized protein LOC103517994</fullName>
    </submittedName>
</protein>
<dbReference type="RefSeq" id="XP_008481271.1">
    <property type="nucleotide sequence ID" value="XM_008483049.3"/>
</dbReference>
<dbReference type="PaxDb" id="121845-A0A1S3DHT3"/>
<name>A0A1S3DHT3_DIACI</name>
<evidence type="ECO:0000313" key="3">
    <source>
        <dbReference type="Proteomes" id="UP000079169"/>
    </source>
</evidence>
<evidence type="ECO:0000313" key="4">
    <source>
        <dbReference type="RefSeq" id="XP_008481271.1"/>
    </source>
</evidence>
<organism evidence="3 4">
    <name type="scientific">Diaphorina citri</name>
    <name type="common">Asian citrus psyllid</name>
    <dbReference type="NCBI Taxonomy" id="121845"/>
    <lineage>
        <taxon>Eukaryota</taxon>
        <taxon>Metazoa</taxon>
        <taxon>Ecdysozoa</taxon>
        <taxon>Arthropoda</taxon>
        <taxon>Hexapoda</taxon>
        <taxon>Insecta</taxon>
        <taxon>Pterygota</taxon>
        <taxon>Neoptera</taxon>
        <taxon>Paraneoptera</taxon>
        <taxon>Hemiptera</taxon>
        <taxon>Sternorrhyncha</taxon>
        <taxon>Psylloidea</taxon>
        <taxon>Psyllidae</taxon>
        <taxon>Diaphorininae</taxon>
        <taxon>Diaphorina</taxon>
    </lineage>
</organism>
<gene>
    <name evidence="4" type="primary">LOC103517994</name>
</gene>
<dbReference type="Proteomes" id="UP000079169">
    <property type="component" value="Unplaced"/>
</dbReference>
<proteinExistence type="predicted"/>
<dbReference type="InterPro" id="IPR031993">
    <property type="entry name" value="DUF4789"/>
</dbReference>
<feature type="domain" description="DUF4789" evidence="2">
    <location>
        <begin position="128"/>
        <end position="185"/>
    </location>
</feature>
<feature type="signal peptide" evidence="1">
    <location>
        <begin position="1"/>
        <end position="22"/>
    </location>
</feature>
<dbReference type="PANTHER" id="PTHR21177">
    <property type="entry name" value="IP06524P-RELATED"/>
    <property type="match status" value="1"/>
</dbReference>
<dbReference type="KEGG" id="dci:103517994"/>
<reference evidence="4" key="1">
    <citation type="submission" date="2025-08" db="UniProtKB">
        <authorList>
            <consortium name="RefSeq"/>
        </authorList>
    </citation>
    <scope>IDENTIFICATION</scope>
</reference>
<accession>A0A1S3DHT3</accession>